<sequence>MRSVSFALSTESLADAASPSRTTLGRPRTPHPTSPMLRLVLDVRRDTVWMPGTGTGTGTGTQHTGIGLSRRLQIAEPGPVIGGRAESPWWTLAQALASLSQGQKAKAIAEQEWRHSEIPAGGGIGSGR</sequence>
<feature type="compositionally biased region" description="Polar residues" evidence="1">
    <location>
        <begin position="1"/>
        <end position="12"/>
    </location>
</feature>
<organism evidence="2 3">
    <name type="scientific">Trichoderma gamsii</name>
    <dbReference type="NCBI Taxonomy" id="398673"/>
    <lineage>
        <taxon>Eukaryota</taxon>
        <taxon>Fungi</taxon>
        <taxon>Dikarya</taxon>
        <taxon>Ascomycota</taxon>
        <taxon>Pezizomycotina</taxon>
        <taxon>Sordariomycetes</taxon>
        <taxon>Hypocreomycetidae</taxon>
        <taxon>Hypocreales</taxon>
        <taxon>Hypocreaceae</taxon>
        <taxon>Trichoderma</taxon>
    </lineage>
</organism>
<dbReference type="EMBL" id="JPDN02000047">
    <property type="protein sequence ID" value="PON21634.1"/>
    <property type="molecule type" value="Genomic_DNA"/>
</dbReference>
<evidence type="ECO:0000313" key="2">
    <source>
        <dbReference type="EMBL" id="PON21634.1"/>
    </source>
</evidence>
<dbReference type="Proteomes" id="UP000054821">
    <property type="component" value="Unassembled WGS sequence"/>
</dbReference>
<evidence type="ECO:0000256" key="1">
    <source>
        <dbReference type="SAM" id="MobiDB-lite"/>
    </source>
</evidence>
<name>A0A2P4ZBG4_9HYPO</name>
<gene>
    <name evidence="2" type="ORF">TGAM01_v209523</name>
</gene>
<protein>
    <submittedName>
        <fullName evidence="2">Uncharacterized protein</fullName>
    </submittedName>
</protein>
<dbReference type="GeneID" id="29987948"/>
<comment type="caution">
    <text evidence="2">The sequence shown here is derived from an EMBL/GenBank/DDBJ whole genome shotgun (WGS) entry which is preliminary data.</text>
</comment>
<reference evidence="2 3" key="1">
    <citation type="journal article" date="2016" name="Genome Announc.">
        <title>Draft Whole-Genome Sequence of Trichoderma gamsii T6085, a Promising Biocontrol Agent of Fusarium Head Blight on Wheat.</title>
        <authorList>
            <person name="Baroncelli R."/>
            <person name="Zapparata A."/>
            <person name="Piaggeschi G."/>
            <person name="Sarrocco S."/>
            <person name="Vannacci G."/>
        </authorList>
    </citation>
    <scope>NUCLEOTIDE SEQUENCE [LARGE SCALE GENOMIC DNA]</scope>
    <source>
        <strain evidence="2 3">T6085</strain>
    </source>
</reference>
<dbReference type="AlphaFoldDB" id="A0A2P4ZBG4"/>
<keyword evidence="3" id="KW-1185">Reference proteome</keyword>
<evidence type="ECO:0000313" key="3">
    <source>
        <dbReference type="Proteomes" id="UP000054821"/>
    </source>
</evidence>
<feature type="region of interest" description="Disordered" evidence="1">
    <location>
        <begin position="1"/>
        <end position="35"/>
    </location>
</feature>
<dbReference type="RefSeq" id="XP_024404685.1">
    <property type="nucleotide sequence ID" value="XM_024550573.1"/>
</dbReference>
<proteinExistence type="predicted"/>
<accession>A0A2P4ZBG4</accession>